<accession>A0A5N1J8D9</accession>
<keyword evidence="1" id="KW-0732">Signal</keyword>
<gene>
    <name evidence="3" type="ORF">F0P94_05820</name>
</gene>
<feature type="signal peptide" evidence="1">
    <location>
        <begin position="1"/>
        <end position="31"/>
    </location>
</feature>
<name>A0A5N1J8D9_9BACT</name>
<evidence type="ECO:0000313" key="3">
    <source>
        <dbReference type="EMBL" id="KAA9340941.1"/>
    </source>
</evidence>
<dbReference type="NCBIfam" id="TIGR04183">
    <property type="entry name" value="Por_Secre_tail"/>
    <property type="match status" value="1"/>
</dbReference>
<comment type="caution">
    <text evidence="3">The sequence shown here is derived from an EMBL/GenBank/DDBJ whole genome shotgun (WGS) entry which is preliminary data.</text>
</comment>
<evidence type="ECO:0000256" key="1">
    <source>
        <dbReference type="SAM" id="SignalP"/>
    </source>
</evidence>
<evidence type="ECO:0000259" key="2">
    <source>
        <dbReference type="Pfam" id="PF18962"/>
    </source>
</evidence>
<dbReference type="EMBL" id="VTWT01000002">
    <property type="protein sequence ID" value="KAA9340941.1"/>
    <property type="molecule type" value="Genomic_DNA"/>
</dbReference>
<proteinExistence type="predicted"/>
<keyword evidence="4" id="KW-1185">Reference proteome</keyword>
<sequence>MLRLNAVNAPTMKKLLCLLLILLGFNSSAKAQVMLENDTLRNLPYVCQADSFTVTVSGMHYHSGYTLDSVRHIYRNDSLLIRIHYKEGPGFSVLSPFKLPIRFATPQPSFYTIYSRRFVNAVLTGHGTSNIGICTSVSGLTRTNNKPEFLNVFPNPTRNSLTIGFAAKHRSGLVILTDISGKMIRKEYFKETKAIQLDLGDLKAGIYLLSLQTESGITVQKIIKQ</sequence>
<organism evidence="3 4">
    <name type="scientific">Adhaeribacter soli</name>
    <dbReference type="NCBI Taxonomy" id="2607655"/>
    <lineage>
        <taxon>Bacteria</taxon>
        <taxon>Pseudomonadati</taxon>
        <taxon>Bacteroidota</taxon>
        <taxon>Cytophagia</taxon>
        <taxon>Cytophagales</taxon>
        <taxon>Hymenobacteraceae</taxon>
        <taxon>Adhaeribacter</taxon>
    </lineage>
</organism>
<reference evidence="3 4" key="1">
    <citation type="submission" date="2019-09" db="EMBL/GenBank/DDBJ databases">
        <title>Genome sequence of Adhaeribacter sp. M2.</title>
        <authorList>
            <person name="Srinivasan S."/>
        </authorList>
    </citation>
    <scope>NUCLEOTIDE SEQUENCE [LARGE SCALE GENOMIC DNA]</scope>
    <source>
        <strain evidence="3 4">M2</strain>
    </source>
</reference>
<feature type="chain" id="PRO_5024945328" evidence="1">
    <location>
        <begin position="32"/>
        <end position="225"/>
    </location>
</feature>
<protein>
    <submittedName>
        <fullName evidence="3">T9SS type A sorting domain-containing protein</fullName>
    </submittedName>
</protein>
<dbReference type="Proteomes" id="UP000326570">
    <property type="component" value="Unassembled WGS sequence"/>
</dbReference>
<evidence type="ECO:0000313" key="4">
    <source>
        <dbReference type="Proteomes" id="UP000326570"/>
    </source>
</evidence>
<dbReference type="InterPro" id="IPR026444">
    <property type="entry name" value="Secre_tail"/>
</dbReference>
<dbReference type="AlphaFoldDB" id="A0A5N1J8D9"/>
<dbReference type="Pfam" id="PF18962">
    <property type="entry name" value="Por_Secre_tail"/>
    <property type="match status" value="1"/>
</dbReference>
<feature type="domain" description="Secretion system C-terminal sorting" evidence="2">
    <location>
        <begin position="152"/>
        <end position="223"/>
    </location>
</feature>